<keyword evidence="6" id="KW-1185">Reference proteome</keyword>
<accession>F7NG02</accession>
<dbReference type="Pfam" id="PF00480">
    <property type="entry name" value="ROK"/>
    <property type="match status" value="1"/>
</dbReference>
<keyword evidence="3" id="KW-0859">Xylose metabolism</keyword>
<evidence type="ECO:0000313" key="5">
    <source>
        <dbReference type="EMBL" id="EGO65031.1"/>
    </source>
</evidence>
<dbReference type="RefSeq" id="WP_004093365.1">
    <property type="nucleotide sequence ID" value="NZ_AFGF01000039.1"/>
</dbReference>
<dbReference type="GO" id="GO:0042732">
    <property type="term" value="P:D-xylose metabolic process"/>
    <property type="evidence" value="ECO:0007669"/>
    <property type="project" value="UniProtKB-KW"/>
</dbReference>
<evidence type="ECO:0000259" key="4">
    <source>
        <dbReference type="Pfam" id="PF12802"/>
    </source>
</evidence>
<evidence type="ECO:0000256" key="1">
    <source>
        <dbReference type="ARBA" id="ARBA00002486"/>
    </source>
</evidence>
<dbReference type="InterPro" id="IPR011991">
    <property type="entry name" value="ArsR-like_HTH"/>
</dbReference>
<protein>
    <submittedName>
        <fullName evidence="5">ROK family protein</fullName>
    </submittedName>
</protein>
<dbReference type="PROSITE" id="PS01125">
    <property type="entry name" value="ROK"/>
    <property type="match status" value="1"/>
</dbReference>
<dbReference type="Gene3D" id="3.30.420.40">
    <property type="match status" value="2"/>
</dbReference>
<dbReference type="Proteomes" id="UP000003240">
    <property type="component" value="Unassembled WGS sequence"/>
</dbReference>
<dbReference type="Gene3D" id="1.10.10.10">
    <property type="entry name" value="Winged helix-like DNA-binding domain superfamily/Winged helix DNA-binding domain"/>
    <property type="match status" value="1"/>
</dbReference>
<dbReference type="CDD" id="cd24076">
    <property type="entry name" value="ASKHA_ATPase_ROK_BsXylR-like"/>
    <property type="match status" value="1"/>
</dbReference>
<dbReference type="PANTHER" id="PTHR18964:SF149">
    <property type="entry name" value="BIFUNCTIONAL UDP-N-ACETYLGLUCOSAMINE 2-EPIMERASE_N-ACETYLMANNOSAMINE KINASE"/>
    <property type="match status" value="1"/>
</dbReference>
<dbReference type="InterPro" id="IPR036388">
    <property type="entry name" value="WH-like_DNA-bd_sf"/>
</dbReference>
<comment type="caution">
    <text evidence="5">The sequence shown here is derived from an EMBL/GenBank/DDBJ whole genome shotgun (WGS) entry which is preliminary data.</text>
</comment>
<dbReference type="eggNOG" id="COG1940">
    <property type="taxonomic scope" value="Bacteria"/>
</dbReference>
<keyword evidence="3" id="KW-0119">Carbohydrate metabolism</keyword>
<comment type="function">
    <text evidence="1">Transcriptional repressor of xylose-utilizing enzymes.</text>
</comment>
<dbReference type="InterPro" id="IPR000600">
    <property type="entry name" value="ROK"/>
</dbReference>
<name>F7NG02_9FIRM</name>
<dbReference type="InterPro" id="IPR043129">
    <property type="entry name" value="ATPase_NBD"/>
</dbReference>
<dbReference type="EMBL" id="AFGF01000039">
    <property type="protein sequence ID" value="EGO65031.1"/>
    <property type="molecule type" value="Genomic_DNA"/>
</dbReference>
<dbReference type="AlphaFoldDB" id="F7NG02"/>
<feature type="domain" description="HTH marR-type" evidence="4">
    <location>
        <begin position="17"/>
        <end position="61"/>
    </location>
</feature>
<evidence type="ECO:0000256" key="2">
    <source>
        <dbReference type="ARBA" id="ARBA00006479"/>
    </source>
</evidence>
<evidence type="ECO:0000313" key="6">
    <source>
        <dbReference type="Proteomes" id="UP000003240"/>
    </source>
</evidence>
<dbReference type="PANTHER" id="PTHR18964">
    <property type="entry name" value="ROK (REPRESSOR, ORF, KINASE) FAMILY"/>
    <property type="match status" value="1"/>
</dbReference>
<comment type="similarity">
    <text evidence="2">Belongs to the ROK (NagC/XylR) family.</text>
</comment>
<dbReference type="Pfam" id="PF12802">
    <property type="entry name" value="MarR_2"/>
    <property type="match status" value="1"/>
</dbReference>
<dbReference type="SUPFAM" id="SSF53067">
    <property type="entry name" value="Actin-like ATPase domain"/>
    <property type="match status" value="2"/>
</dbReference>
<dbReference type="CDD" id="cd00090">
    <property type="entry name" value="HTH_ARSR"/>
    <property type="match status" value="1"/>
</dbReference>
<dbReference type="InterPro" id="IPR000835">
    <property type="entry name" value="HTH_MarR-typ"/>
</dbReference>
<dbReference type="SUPFAM" id="SSF46785">
    <property type="entry name" value="Winged helix' DNA-binding domain"/>
    <property type="match status" value="1"/>
</dbReference>
<organism evidence="5 6">
    <name type="scientific">Acetonema longum DSM 6540</name>
    <dbReference type="NCBI Taxonomy" id="1009370"/>
    <lineage>
        <taxon>Bacteria</taxon>
        <taxon>Bacillati</taxon>
        <taxon>Bacillota</taxon>
        <taxon>Negativicutes</taxon>
        <taxon>Acetonemataceae</taxon>
        <taxon>Acetonema</taxon>
    </lineage>
</organism>
<gene>
    <name evidence="5" type="ORF">ALO_04928</name>
</gene>
<dbReference type="OrthoDB" id="9810372at2"/>
<sequence>MQEFTPVSPRPTGPGINEAPVIDIIRRHGPVSRADIAKLTGLTPPTVTNIAGKLLDSGLIKEYRMGESSGGRPPLLLKINSGISQVIIMNIRSEVIMGYAIDPELQVHFEVTNSIKGMKEAAVLDLMLQMIDQCRKAATAPVAAIGVVVRGPVRLREGIVVFALNIGWKNLPLKTILEEKFQLPAFIENDAKVLTMGEYHYGSMKDTANMILLKVSHGIGAGIMINGRLYRGMNGSAGEVGHTTVDVAGPLCRCGNYGCLEALASEDALVELVVKAMKEGQPSCVDDLADGDPDRVTVDTVYQAADMGDSLALQMLDRVARYLGIGIANLVNIFNPELIVISGCIAKAQSHIEDTLNRIVRERAFESCSSILKIHFSERTTENTLKGAADMVFTEITKTAWLVQGKTASRL</sequence>
<dbReference type="InterPro" id="IPR036390">
    <property type="entry name" value="WH_DNA-bd_sf"/>
</dbReference>
<proteinExistence type="inferred from homology"/>
<dbReference type="GO" id="GO:0003700">
    <property type="term" value="F:DNA-binding transcription factor activity"/>
    <property type="evidence" value="ECO:0007669"/>
    <property type="project" value="InterPro"/>
</dbReference>
<evidence type="ECO:0000256" key="3">
    <source>
        <dbReference type="ARBA" id="ARBA00022629"/>
    </source>
</evidence>
<dbReference type="STRING" id="1009370.ALO_04928"/>
<reference evidence="5 6" key="1">
    <citation type="journal article" date="2011" name="EMBO J.">
        <title>Structural diversity of bacterial flagellar motors.</title>
        <authorList>
            <person name="Chen S."/>
            <person name="Beeby M."/>
            <person name="Murphy G.E."/>
            <person name="Leadbetter J.R."/>
            <person name="Hendrixson D.R."/>
            <person name="Briegel A."/>
            <person name="Li Z."/>
            <person name="Shi J."/>
            <person name="Tocheva E.I."/>
            <person name="Muller A."/>
            <person name="Dobro M.J."/>
            <person name="Jensen G.J."/>
        </authorList>
    </citation>
    <scope>NUCLEOTIDE SEQUENCE [LARGE SCALE GENOMIC DNA]</scope>
    <source>
        <strain evidence="5 6">DSM 6540</strain>
    </source>
</reference>
<dbReference type="InterPro" id="IPR049874">
    <property type="entry name" value="ROK_cs"/>
</dbReference>